<keyword evidence="3" id="KW-1185">Reference proteome</keyword>
<feature type="chain" id="PRO_5042124837" description="RxLR effector protein" evidence="1">
    <location>
        <begin position="19"/>
        <end position="249"/>
    </location>
</feature>
<name>A0AAD9GR73_9STRA</name>
<keyword evidence="1" id="KW-0732">Signal</keyword>
<evidence type="ECO:0000256" key="1">
    <source>
        <dbReference type="SAM" id="SignalP"/>
    </source>
</evidence>
<dbReference type="EMBL" id="JASMQC010000007">
    <property type="protein sequence ID" value="KAK1943322.1"/>
    <property type="molecule type" value="Genomic_DNA"/>
</dbReference>
<sequence length="249" mass="28226">MHYCHVLLLTTLMLLVSADSTASTALRLNSSDRRALRVTNENHIEERAGLGSKLTDLITKFSSKERQAVRFADAQKTDEFVLEAFKLKGLTGVRLKLDKNYKYFEQFQKVKESNQITAWIKAETPTSAVWRTSGFGNVRTIDDILAVEPTEAFQLYSRFLERYDSAVILKAHKNKTPIPVISDDLTWAEKTVRVANWVGTNRSSAFAKAALGLDNLTPAEIMKAKNYEFYLMFLQGRLKQLENKLVGVN</sequence>
<protein>
    <recommendedName>
        <fullName evidence="4">RxLR effector protein</fullName>
    </recommendedName>
</protein>
<organism evidence="2 3">
    <name type="scientific">Phytophthora citrophthora</name>
    <dbReference type="NCBI Taxonomy" id="4793"/>
    <lineage>
        <taxon>Eukaryota</taxon>
        <taxon>Sar</taxon>
        <taxon>Stramenopiles</taxon>
        <taxon>Oomycota</taxon>
        <taxon>Peronosporomycetes</taxon>
        <taxon>Peronosporales</taxon>
        <taxon>Peronosporaceae</taxon>
        <taxon>Phytophthora</taxon>
    </lineage>
</organism>
<proteinExistence type="predicted"/>
<evidence type="ECO:0000313" key="2">
    <source>
        <dbReference type="EMBL" id="KAK1943322.1"/>
    </source>
</evidence>
<comment type="caution">
    <text evidence="2">The sequence shown here is derived from an EMBL/GenBank/DDBJ whole genome shotgun (WGS) entry which is preliminary data.</text>
</comment>
<evidence type="ECO:0008006" key="4">
    <source>
        <dbReference type="Google" id="ProtNLM"/>
    </source>
</evidence>
<dbReference type="AlphaFoldDB" id="A0AAD9GR73"/>
<gene>
    <name evidence="2" type="ORF">P3T76_004718</name>
</gene>
<evidence type="ECO:0000313" key="3">
    <source>
        <dbReference type="Proteomes" id="UP001259832"/>
    </source>
</evidence>
<reference evidence="2" key="1">
    <citation type="submission" date="2023-08" db="EMBL/GenBank/DDBJ databases">
        <title>Reference Genome Resource for the Citrus Pathogen Phytophthora citrophthora.</title>
        <authorList>
            <person name="Moller H."/>
            <person name="Coetzee B."/>
            <person name="Rose L.J."/>
            <person name="Van Niekerk J.M."/>
        </authorList>
    </citation>
    <scope>NUCLEOTIDE SEQUENCE</scope>
    <source>
        <strain evidence="2">STE-U-9442</strain>
    </source>
</reference>
<dbReference type="Proteomes" id="UP001259832">
    <property type="component" value="Unassembled WGS sequence"/>
</dbReference>
<accession>A0AAD9GR73</accession>
<feature type="signal peptide" evidence="1">
    <location>
        <begin position="1"/>
        <end position="18"/>
    </location>
</feature>